<reference evidence="2" key="1">
    <citation type="submission" date="2018-05" db="EMBL/GenBank/DDBJ databases">
        <authorList>
            <person name="Lanie J.A."/>
            <person name="Ng W.-L."/>
            <person name="Kazmierczak K.M."/>
            <person name="Andrzejewski T.M."/>
            <person name="Davidsen T.M."/>
            <person name="Wayne K.J."/>
            <person name="Tettelin H."/>
            <person name="Glass J.I."/>
            <person name="Rusch D."/>
            <person name="Podicherti R."/>
            <person name="Tsui H.-C.T."/>
            <person name="Winkler M.E."/>
        </authorList>
    </citation>
    <scope>NUCLEOTIDE SEQUENCE</scope>
</reference>
<dbReference type="AlphaFoldDB" id="A0A382SI62"/>
<accession>A0A382SI62</accession>
<name>A0A382SI62_9ZZZZ</name>
<gene>
    <name evidence="2" type="ORF">METZ01_LOCUS362410</name>
</gene>
<protein>
    <submittedName>
        <fullName evidence="2">Uncharacterized protein</fullName>
    </submittedName>
</protein>
<proteinExistence type="predicted"/>
<feature type="non-terminal residue" evidence="2">
    <location>
        <position position="68"/>
    </location>
</feature>
<organism evidence="2">
    <name type="scientific">marine metagenome</name>
    <dbReference type="NCBI Taxonomy" id="408172"/>
    <lineage>
        <taxon>unclassified sequences</taxon>
        <taxon>metagenomes</taxon>
        <taxon>ecological metagenomes</taxon>
    </lineage>
</organism>
<keyword evidence="1" id="KW-0812">Transmembrane</keyword>
<sequence>MTISGVNIIPLLVIFGGIFFFRYLRSHRMIKPRQIREARPPPTMIKTPWQTDEYRDAIVSVLSPGEVL</sequence>
<keyword evidence="1" id="KW-0472">Membrane</keyword>
<evidence type="ECO:0000256" key="1">
    <source>
        <dbReference type="SAM" id="Phobius"/>
    </source>
</evidence>
<keyword evidence="1" id="KW-1133">Transmembrane helix</keyword>
<feature type="transmembrane region" description="Helical" evidence="1">
    <location>
        <begin position="6"/>
        <end position="24"/>
    </location>
</feature>
<dbReference type="EMBL" id="UINC01129280">
    <property type="protein sequence ID" value="SVD09556.1"/>
    <property type="molecule type" value="Genomic_DNA"/>
</dbReference>
<evidence type="ECO:0000313" key="2">
    <source>
        <dbReference type="EMBL" id="SVD09556.1"/>
    </source>
</evidence>